<dbReference type="SMART" id="SM00909">
    <property type="entry name" value="Germane"/>
    <property type="match status" value="2"/>
</dbReference>
<feature type="domain" description="GerMN" evidence="3">
    <location>
        <begin position="255"/>
        <end position="341"/>
    </location>
</feature>
<dbReference type="OrthoDB" id="1715058at2"/>
<sequence length="361" mass="38795">MIQKKWIRYTAMVALVALPVVTAGCGLFSKQASKQIDPPQVETGGGIQNGGGEEAAPSGQALPDNAAAAAQDSSVTVYLADRNGYVAPVSVPVTLAENETYPRRALELMVENGMYASSLPEDFRPLIPQGTVVLGYDYDEERQVAKVDFSSAFNDYYAGDERSIVEAITWTLTAMTGIKGVELSVEGERLAEMPQAAYPIDDVLTRSIGINIEAADGVDIVKSSPVTLYFSAQTLHDEQYYVPVTRLVERSDSALLAAMEELIAGPLNKKELTSVIWPDVEVAGLEVKDGVAVLDLEDESFGKGSVLPAEMLQAVVLSLTENSNAATVQIRINGESNLVDDQQKSYSEPVGRPHHVNALKS</sequence>
<dbReference type="PROSITE" id="PS51257">
    <property type="entry name" value="PROKAR_LIPOPROTEIN"/>
    <property type="match status" value="1"/>
</dbReference>
<dbReference type="Pfam" id="PF10646">
    <property type="entry name" value="Germane"/>
    <property type="match status" value="2"/>
</dbReference>
<keyword evidence="5" id="KW-1185">Reference proteome</keyword>
<evidence type="ECO:0000259" key="3">
    <source>
        <dbReference type="SMART" id="SM00909"/>
    </source>
</evidence>
<evidence type="ECO:0000256" key="2">
    <source>
        <dbReference type="SAM" id="SignalP"/>
    </source>
</evidence>
<reference evidence="4 5" key="1">
    <citation type="submission" date="2016-05" db="EMBL/GenBank/DDBJ databases">
        <title>Paenibacillus oryzae. sp. nov., isolated from the rice root.</title>
        <authorList>
            <person name="Zhang J."/>
            <person name="Zhang X."/>
        </authorList>
    </citation>
    <scope>NUCLEOTIDE SEQUENCE [LARGE SCALE GENOMIC DNA]</scope>
    <source>
        <strain evidence="4 5">1DrF-4</strain>
    </source>
</reference>
<evidence type="ECO:0000313" key="4">
    <source>
        <dbReference type="EMBL" id="OBR68510.1"/>
    </source>
</evidence>
<evidence type="ECO:0000313" key="5">
    <source>
        <dbReference type="Proteomes" id="UP000092024"/>
    </source>
</evidence>
<dbReference type="InterPro" id="IPR019606">
    <property type="entry name" value="GerMN"/>
</dbReference>
<feature type="compositionally biased region" description="Gly residues" evidence="1">
    <location>
        <begin position="43"/>
        <end position="53"/>
    </location>
</feature>
<dbReference type="RefSeq" id="WP_068679102.1">
    <property type="nucleotide sequence ID" value="NZ_LYPA01000025.1"/>
</dbReference>
<proteinExistence type="predicted"/>
<comment type="caution">
    <text evidence="4">The sequence shown here is derived from an EMBL/GenBank/DDBJ whole genome shotgun (WGS) entry which is preliminary data.</text>
</comment>
<dbReference type="Proteomes" id="UP000092024">
    <property type="component" value="Unassembled WGS sequence"/>
</dbReference>
<name>A0A1A5YSX7_9BACL</name>
<accession>A0A1A5YSX7</accession>
<dbReference type="STRING" id="1844972.A7K91_09945"/>
<dbReference type="AlphaFoldDB" id="A0A1A5YSX7"/>
<feature type="region of interest" description="Disordered" evidence="1">
    <location>
        <begin position="36"/>
        <end position="60"/>
    </location>
</feature>
<feature type="signal peptide" evidence="2">
    <location>
        <begin position="1"/>
        <end position="23"/>
    </location>
</feature>
<organism evidence="4 5">
    <name type="scientific">Paenibacillus oryzae</name>
    <dbReference type="NCBI Taxonomy" id="1844972"/>
    <lineage>
        <taxon>Bacteria</taxon>
        <taxon>Bacillati</taxon>
        <taxon>Bacillota</taxon>
        <taxon>Bacilli</taxon>
        <taxon>Bacillales</taxon>
        <taxon>Paenibacillaceae</taxon>
        <taxon>Paenibacillus</taxon>
    </lineage>
</organism>
<feature type="domain" description="GerMN" evidence="3">
    <location>
        <begin position="102"/>
        <end position="194"/>
    </location>
</feature>
<feature type="chain" id="PRO_5038654486" description="GerMN domain-containing protein" evidence="2">
    <location>
        <begin position="24"/>
        <end position="361"/>
    </location>
</feature>
<protein>
    <recommendedName>
        <fullName evidence="3">GerMN domain-containing protein</fullName>
    </recommendedName>
</protein>
<evidence type="ECO:0000256" key="1">
    <source>
        <dbReference type="SAM" id="MobiDB-lite"/>
    </source>
</evidence>
<dbReference type="EMBL" id="LYPA01000025">
    <property type="protein sequence ID" value="OBR68510.1"/>
    <property type="molecule type" value="Genomic_DNA"/>
</dbReference>
<gene>
    <name evidence="4" type="ORF">A7K91_09945</name>
</gene>
<keyword evidence="2" id="KW-0732">Signal</keyword>